<evidence type="ECO:0000256" key="6">
    <source>
        <dbReference type="PROSITE-ProRule" id="PRU00552"/>
    </source>
</evidence>
<dbReference type="Proteomes" id="UP001501822">
    <property type="component" value="Unassembled WGS sequence"/>
</dbReference>
<comment type="similarity">
    <text evidence="5">Belongs to the DEAD box helicase family.</text>
</comment>
<reference evidence="12" key="1">
    <citation type="journal article" date="2019" name="Int. J. Syst. Evol. Microbiol.">
        <title>The Global Catalogue of Microorganisms (GCM) 10K type strain sequencing project: providing services to taxonomists for standard genome sequencing and annotation.</title>
        <authorList>
            <consortium name="The Broad Institute Genomics Platform"/>
            <consortium name="The Broad Institute Genome Sequencing Center for Infectious Disease"/>
            <person name="Wu L."/>
            <person name="Ma J."/>
        </authorList>
    </citation>
    <scope>NUCLEOTIDE SEQUENCE [LARGE SCALE GENOMIC DNA]</scope>
    <source>
        <strain evidence="12">JCM 3146</strain>
    </source>
</reference>
<evidence type="ECO:0000256" key="3">
    <source>
        <dbReference type="ARBA" id="ARBA00022806"/>
    </source>
</evidence>
<feature type="domain" description="DEAD-box RNA helicase Q" evidence="10">
    <location>
        <begin position="2"/>
        <end position="30"/>
    </location>
</feature>
<dbReference type="SMART" id="SM00487">
    <property type="entry name" value="DEXDc"/>
    <property type="match status" value="1"/>
</dbReference>
<evidence type="ECO:0000256" key="5">
    <source>
        <dbReference type="ARBA" id="ARBA00038437"/>
    </source>
</evidence>
<gene>
    <name evidence="11" type="ORF">GCM10010151_61200</name>
</gene>
<dbReference type="SMART" id="SM00490">
    <property type="entry name" value="HELICc"/>
    <property type="match status" value="1"/>
</dbReference>
<dbReference type="SUPFAM" id="SSF52540">
    <property type="entry name" value="P-loop containing nucleoside triphosphate hydrolases"/>
    <property type="match status" value="1"/>
</dbReference>
<feature type="domain" description="Helicase C-terminal" evidence="9">
    <location>
        <begin position="229"/>
        <end position="380"/>
    </location>
</feature>
<organism evidence="11 12">
    <name type="scientific">Actinoallomurus spadix</name>
    <dbReference type="NCBI Taxonomy" id="79912"/>
    <lineage>
        <taxon>Bacteria</taxon>
        <taxon>Bacillati</taxon>
        <taxon>Actinomycetota</taxon>
        <taxon>Actinomycetes</taxon>
        <taxon>Streptosporangiales</taxon>
        <taxon>Thermomonosporaceae</taxon>
        <taxon>Actinoallomurus</taxon>
    </lineage>
</organism>
<evidence type="ECO:0000259" key="9">
    <source>
        <dbReference type="PROSITE" id="PS51194"/>
    </source>
</evidence>
<proteinExistence type="inferred from homology"/>
<keyword evidence="1" id="KW-0547">Nucleotide-binding</keyword>
<feature type="short sequence motif" description="Q motif" evidence="6">
    <location>
        <begin position="2"/>
        <end position="30"/>
    </location>
</feature>
<dbReference type="PROSITE" id="PS51195">
    <property type="entry name" value="Q_MOTIF"/>
    <property type="match status" value="1"/>
</dbReference>
<keyword evidence="4" id="KW-0067">ATP-binding</keyword>
<dbReference type="InterPro" id="IPR014001">
    <property type="entry name" value="Helicase_ATP-bd"/>
</dbReference>
<dbReference type="Pfam" id="PF00271">
    <property type="entry name" value="Helicase_C"/>
    <property type="match status" value="1"/>
</dbReference>
<dbReference type="InterPro" id="IPR027417">
    <property type="entry name" value="P-loop_NTPase"/>
</dbReference>
<dbReference type="PROSITE" id="PS51194">
    <property type="entry name" value="HELICASE_CTER"/>
    <property type="match status" value="1"/>
</dbReference>
<evidence type="ECO:0008006" key="13">
    <source>
        <dbReference type="Google" id="ProtNLM"/>
    </source>
</evidence>
<feature type="compositionally biased region" description="Gly residues" evidence="7">
    <location>
        <begin position="467"/>
        <end position="478"/>
    </location>
</feature>
<protein>
    <recommendedName>
        <fullName evidence="13">DEAD/DEAH box helicase</fullName>
    </recommendedName>
</protein>
<accession>A0ABP3H5V0</accession>
<dbReference type="Pfam" id="PF00270">
    <property type="entry name" value="DEAD"/>
    <property type="match status" value="1"/>
</dbReference>
<dbReference type="EMBL" id="BAAABM010000056">
    <property type="protein sequence ID" value="GAA0362916.1"/>
    <property type="molecule type" value="Genomic_DNA"/>
</dbReference>
<feature type="compositionally biased region" description="Basic and acidic residues" evidence="7">
    <location>
        <begin position="412"/>
        <end position="455"/>
    </location>
</feature>
<dbReference type="CDD" id="cd00268">
    <property type="entry name" value="DEADc"/>
    <property type="match status" value="1"/>
</dbReference>
<comment type="caution">
    <text evidence="11">The sequence shown here is derived from an EMBL/GenBank/DDBJ whole genome shotgun (WGS) entry which is preliminary data.</text>
</comment>
<evidence type="ECO:0000313" key="11">
    <source>
        <dbReference type="EMBL" id="GAA0362916.1"/>
    </source>
</evidence>
<evidence type="ECO:0000259" key="10">
    <source>
        <dbReference type="PROSITE" id="PS51195"/>
    </source>
</evidence>
<feature type="region of interest" description="Disordered" evidence="7">
    <location>
        <begin position="378"/>
        <end position="494"/>
    </location>
</feature>
<keyword evidence="3" id="KW-0347">Helicase</keyword>
<evidence type="ECO:0000259" key="8">
    <source>
        <dbReference type="PROSITE" id="PS51192"/>
    </source>
</evidence>
<dbReference type="Gene3D" id="3.40.50.300">
    <property type="entry name" value="P-loop containing nucleotide triphosphate hydrolases"/>
    <property type="match status" value="2"/>
</dbReference>
<dbReference type="PROSITE" id="PS51192">
    <property type="entry name" value="HELICASE_ATP_BIND_1"/>
    <property type="match status" value="1"/>
</dbReference>
<dbReference type="PANTHER" id="PTHR47959">
    <property type="entry name" value="ATP-DEPENDENT RNA HELICASE RHLE-RELATED"/>
    <property type="match status" value="1"/>
</dbReference>
<evidence type="ECO:0000256" key="1">
    <source>
        <dbReference type="ARBA" id="ARBA00022741"/>
    </source>
</evidence>
<keyword evidence="2" id="KW-0378">Hydrolase</keyword>
<name>A0ABP3H5V0_9ACTN</name>
<dbReference type="InterPro" id="IPR050079">
    <property type="entry name" value="DEAD_box_RNA_helicase"/>
</dbReference>
<evidence type="ECO:0000256" key="4">
    <source>
        <dbReference type="ARBA" id="ARBA00022840"/>
    </source>
</evidence>
<dbReference type="CDD" id="cd18787">
    <property type="entry name" value="SF2_C_DEAD"/>
    <property type="match status" value="1"/>
</dbReference>
<dbReference type="InterPro" id="IPR044742">
    <property type="entry name" value="DEAD/DEAH_RhlB"/>
</dbReference>
<dbReference type="InterPro" id="IPR014014">
    <property type="entry name" value="RNA_helicase_DEAD_Q_motif"/>
</dbReference>
<evidence type="ECO:0000313" key="12">
    <source>
        <dbReference type="Proteomes" id="UP001501822"/>
    </source>
</evidence>
<keyword evidence="12" id="KW-1185">Reference proteome</keyword>
<dbReference type="PANTHER" id="PTHR47959:SF13">
    <property type="entry name" value="ATP-DEPENDENT RNA HELICASE RHLE"/>
    <property type="match status" value="1"/>
</dbReference>
<dbReference type="RefSeq" id="WP_343886549.1">
    <property type="nucleotide sequence ID" value="NZ_BAAABM010000056.1"/>
</dbReference>
<feature type="compositionally biased region" description="Basic and acidic residues" evidence="7">
    <location>
        <begin position="481"/>
        <end position="494"/>
    </location>
</feature>
<dbReference type="InterPro" id="IPR001650">
    <property type="entry name" value="Helicase_C-like"/>
</dbReference>
<evidence type="ECO:0000256" key="2">
    <source>
        <dbReference type="ARBA" id="ARBA00022801"/>
    </source>
</evidence>
<evidence type="ECO:0000256" key="7">
    <source>
        <dbReference type="SAM" id="MobiDB-lite"/>
    </source>
</evidence>
<sequence length="494" mass="53168">MSTFAELGLPTPLVSALERRGITAPFPIQVACVPDAIAGRDVLGRGQTGSGKTLAFGLPLLAGLAGEQAAPTRPRALILVPTRELAMQVQDALGPLGRSLGLHTKIVVGGMSMSKQIQALRRGVDVLVATPGRLTDLIERGECSLADVRITVLDEADHMCDLGFLPAVSRLLDQIPGDGQRLLFSATLDGDVDKLVRRYLHDPVTHSIAPAAAPVETMDHHLFIVDRADKQDVIAEVAGREGRTIMFVRTKHGVDALAKKLARVGVRAGALHGGKTQAARTRTLAEFREGKVGVLIATDVAARGIHVDDVSLVVHVDPAADHKDYLHRAGRTARAGERGTVATLVAHNEVRNTERMMRRAGVRALRSKVTAGDDALVRITGAQPPSGIPVPPEPEPRAPRRGPRPGGRRDRRPGGRFEGRGEARQDGRFDGEHRSGRPAERREGRPEHRDGERRDTHRQRREPRSGGAPGGSRPGGRAGAVRHDDRRPRPEAAR</sequence>
<dbReference type="InterPro" id="IPR011545">
    <property type="entry name" value="DEAD/DEAH_box_helicase_dom"/>
</dbReference>
<feature type="domain" description="Helicase ATP-binding" evidence="8">
    <location>
        <begin position="33"/>
        <end position="206"/>
    </location>
</feature>